<evidence type="ECO:0000256" key="4">
    <source>
        <dbReference type="ARBA" id="ARBA00022679"/>
    </source>
</evidence>
<accession>A0A3S9SGQ1</accession>
<evidence type="ECO:0000256" key="6">
    <source>
        <dbReference type="ARBA" id="ARBA00023315"/>
    </source>
</evidence>
<keyword evidence="4 8" id="KW-0808">Transferase</keyword>
<reference evidence="8 9" key="1">
    <citation type="submission" date="2018-12" db="EMBL/GenBank/DDBJ databases">
        <title>Genome sequencing of Eikenella corrodens KCOM 3110 (= JS217).</title>
        <authorList>
            <person name="Koo J.-K."/>
            <person name="Park S.-N."/>
            <person name="Lim Y.K."/>
        </authorList>
    </citation>
    <scope>NUCLEOTIDE SEQUENCE [LARGE SCALE GENOMIC DNA]</scope>
    <source>
        <strain evidence="8 9">KCOM 3110</strain>
    </source>
</reference>
<keyword evidence="5" id="KW-0472">Membrane</keyword>
<evidence type="ECO:0000313" key="8">
    <source>
        <dbReference type="EMBL" id="AZR58711.1"/>
    </source>
</evidence>
<dbReference type="InterPro" id="IPR029044">
    <property type="entry name" value="Nucleotide-diphossugar_trans"/>
</dbReference>
<dbReference type="EMBL" id="CP034670">
    <property type="protein sequence ID" value="AZR58711.1"/>
    <property type="molecule type" value="Genomic_DNA"/>
</dbReference>
<organism evidence="8 9">
    <name type="scientific">Eikenella corrodens</name>
    <dbReference type="NCBI Taxonomy" id="539"/>
    <lineage>
        <taxon>Bacteria</taxon>
        <taxon>Pseudomonadati</taxon>
        <taxon>Pseudomonadota</taxon>
        <taxon>Betaproteobacteria</taxon>
        <taxon>Neisseriales</taxon>
        <taxon>Neisseriaceae</taxon>
        <taxon>Eikenella</taxon>
    </lineage>
</organism>
<evidence type="ECO:0000313" key="9">
    <source>
        <dbReference type="Proteomes" id="UP000282435"/>
    </source>
</evidence>
<evidence type="ECO:0000256" key="2">
    <source>
        <dbReference type="ARBA" id="ARBA00022475"/>
    </source>
</evidence>
<sequence length="566" mass="63738">MLQSRLSHHRRPIMKLLAVIPHYRHLGTLPQVVSALRDCGLPVLVVDDGSGEDCRAGLEALREEGVQVAFRPTNGGKGSAMKWGFKLAAQQGFSHVLQIDADAQHNFADIPHFVETAQSQPQAVVCGRPVYGGDVPKARFYGRKITDFWNVLHTWSFDIKDGMCGFRVYPLDAVLPIQYGGAIIGERMDFDNDILVRLHWAGTPFVWLDTPVRYEAGGISHFNLRRDNLLISQMHARLFCGMVARRLGRLFKRPQAAQAARAHWSAQHERGHRLFLKITEWLVRYLPLWPVHIIAAAVSSYFYLTSAAQRRSVRQYQGYLKASFPDAPLPARFPVYRQFAAFGEAVADRFAVWQHKITVPDLVREDPDGIYTDVEQHNTRGQILICSHLGNIEVCRALVSHHRGFKLNVLVHNAHAEDFNRALKAAGASDLQLIQVADLDAAKMLQLSQKLDAGEWLAIAADRTPVRGNKTVPVQFLGHTAHLPQGPWLLAGLLRAPTNTVFVLKEHGRYHLCLKRFQVAPSWTAATRKQVIESMAQQYADILAAHAARAPLQWFNFYNFWNNPHG</sequence>
<dbReference type="Pfam" id="PF00535">
    <property type="entry name" value="Glycos_transf_2"/>
    <property type="match status" value="1"/>
</dbReference>
<dbReference type="GO" id="GO:0016746">
    <property type="term" value="F:acyltransferase activity"/>
    <property type="evidence" value="ECO:0007669"/>
    <property type="project" value="UniProtKB-KW"/>
</dbReference>
<dbReference type="Gene3D" id="3.90.550.10">
    <property type="entry name" value="Spore Coat Polysaccharide Biosynthesis Protein SpsA, Chain A"/>
    <property type="match status" value="1"/>
</dbReference>
<name>A0A3S9SGQ1_EIKCO</name>
<feature type="domain" description="Glycosyltransferase 2-like" evidence="7">
    <location>
        <begin position="19"/>
        <end position="149"/>
    </location>
</feature>
<gene>
    <name evidence="8" type="ORF">ELB75_00825</name>
</gene>
<dbReference type="OrthoDB" id="9808633at2"/>
<dbReference type="CDD" id="cd07984">
    <property type="entry name" value="LPLAT_LABLAT-like"/>
    <property type="match status" value="1"/>
</dbReference>
<dbReference type="PANTHER" id="PTHR30606:SF9">
    <property type="entry name" value="LIPID A BIOSYNTHESIS LAUROYLTRANSFERASE"/>
    <property type="match status" value="1"/>
</dbReference>
<dbReference type="CDD" id="cd04179">
    <property type="entry name" value="DPM_DPG-synthase_like"/>
    <property type="match status" value="1"/>
</dbReference>
<dbReference type="Proteomes" id="UP000282435">
    <property type="component" value="Chromosome"/>
</dbReference>
<dbReference type="InterPro" id="IPR001173">
    <property type="entry name" value="Glyco_trans_2-like"/>
</dbReference>
<dbReference type="InterPro" id="IPR004960">
    <property type="entry name" value="LipA_acyltrans"/>
</dbReference>
<dbReference type="AlphaFoldDB" id="A0A3S9SGQ1"/>
<dbReference type="SUPFAM" id="SSF53448">
    <property type="entry name" value="Nucleotide-diphospho-sugar transferases"/>
    <property type="match status" value="1"/>
</dbReference>
<evidence type="ECO:0000256" key="1">
    <source>
        <dbReference type="ARBA" id="ARBA00004533"/>
    </source>
</evidence>
<evidence type="ECO:0000256" key="5">
    <source>
        <dbReference type="ARBA" id="ARBA00023136"/>
    </source>
</evidence>
<dbReference type="GO" id="GO:0009247">
    <property type="term" value="P:glycolipid biosynthetic process"/>
    <property type="evidence" value="ECO:0007669"/>
    <property type="project" value="UniProtKB-ARBA"/>
</dbReference>
<protein>
    <submittedName>
        <fullName evidence="8">Glycosyltransferase family 2 protein</fullName>
    </submittedName>
</protein>
<keyword evidence="2" id="KW-1003">Cell membrane</keyword>
<evidence type="ECO:0000259" key="7">
    <source>
        <dbReference type="Pfam" id="PF00535"/>
    </source>
</evidence>
<keyword evidence="3" id="KW-0997">Cell inner membrane</keyword>
<dbReference type="PANTHER" id="PTHR30606">
    <property type="entry name" value="LIPID A BIOSYNTHESIS LAUROYL ACYLTRANSFERASE"/>
    <property type="match status" value="1"/>
</dbReference>
<dbReference type="Pfam" id="PF03279">
    <property type="entry name" value="Lip_A_acyltrans"/>
    <property type="match status" value="1"/>
</dbReference>
<dbReference type="GO" id="GO:0005886">
    <property type="term" value="C:plasma membrane"/>
    <property type="evidence" value="ECO:0007669"/>
    <property type="project" value="UniProtKB-SubCell"/>
</dbReference>
<evidence type="ECO:0000256" key="3">
    <source>
        <dbReference type="ARBA" id="ARBA00022519"/>
    </source>
</evidence>
<comment type="subcellular location">
    <subcellularLocation>
        <location evidence="1">Cell inner membrane</location>
    </subcellularLocation>
</comment>
<proteinExistence type="predicted"/>
<keyword evidence="6" id="KW-0012">Acyltransferase</keyword>